<dbReference type="EMBL" id="CP013747">
    <property type="protein sequence ID" value="ALV43648.1"/>
    <property type="molecule type" value="Genomic_DNA"/>
</dbReference>
<reference evidence="6 7" key="1">
    <citation type="submission" date="2015-12" db="EMBL/GenBank/DDBJ databases">
        <authorList>
            <person name="Shamseldin A."/>
            <person name="Moawad H."/>
            <person name="Abd El-Rahim W.M."/>
            <person name="Sadowsky M.J."/>
        </authorList>
    </citation>
    <scope>NUCLEOTIDE SEQUENCE [LARGE SCALE GENOMIC DNA]</scope>
    <source>
        <strain evidence="6 7">Ar51</strain>
    </source>
</reference>
<dbReference type="GO" id="GO:0007165">
    <property type="term" value="P:signal transduction"/>
    <property type="evidence" value="ECO:0007669"/>
    <property type="project" value="InterPro"/>
</dbReference>
<evidence type="ECO:0000256" key="1">
    <source>
        <dbReference type="ARBA" id="ARBA00022574"/>
    </source>
</evidence>
<evidence type="ECO:0000259" key="5">
    <source>
        <dbReference type="Pfam" id="PF20703"/>
    </source>
</evidence>
<dbReference type="SMART" id="SM00320">
    <property type="entry name" value="WD40"/>
    <property type="match status" value="14"/>
</dbReference>
<feature type="repeat" description="WD" evidence="3">
    <location>
        <begin position="1145"/>
        <end position="1177"/>
    </location>
</feature>
<evidence type="ECO:0000313" key="7">
    <source>
        <dbReference type="Proteomes" id="UP000065151"/>
    </source>
</evidence>
<dbReference type="PROSITE" id="PS50294">
    <property type="entry name" value="WD_REPEATS_REGION"/>
    <property type="match status" value="14"/>
</dbReference>
<feature type="domain" description="Novel STAND NTPase 1" evidence="5">
    <location>
        <begin position="168"/>
        <end position="592"/>
    </location>
</feature>
<proteinExistence type="predicted"/>
<dbReference type="Pfam" id="PF00400">
    <property type="entry name" value="WD40"/>
    <property type="match status" value="14"/>
</dbReference>
<dbReference type="Pfam" id="PF20703">
    <property type="entry name" value="nSTAND1"/>
    <property type="match status" value="1"/>
</dbReference>
<feature type="repeat" description="WD" evidence="3">
    <location>
        <begin position="1231"/>
        <end position="1272"/>
    </location>
</feature>
<dbReference type="PROSITE" id="PS50082">
    <property type="entry name" value="WD_REPEATS_2"/>
    <property type="match status" value="14"/>
</dbReference>
<dbReference type="PRINTS" id="PR00320">
    <property type="entry name" value="GPROTEINBRPT"/>
</dbReference>
<dbReference type="RefSeq" id="WP_058932650.1">
    <property type="nucleotide sequence ID" value="NZ_CP013747.1"/>
</dbReference>
<organism evidence="6">
    <name type="scientific">Pseudarthrobacter sulfonivorans</name>
    <dbReference type="NCBI Taxonomy" id="121292"/>
    <lineage>
        <taxon>Bacteria</taxon>
        <taxon>Bacillati</taxon>
        <taxon>Actinomycetota</taxon>
        <taxon>Actinomycetes</taxon>
        <taxon>Micrococcales</taxon>
        <taxon>Micrococcaceae</taxon>
        <taxon>Pseudarthrobacter</taxon>
    </lineage>
</organism>
<evidence type="ECO:0000256" key="2">
    <source>
        <dbReference type="ARBA" id="ARBA00022737"/>
    </source>
</evidence>
<dbReference type="CDD" id="cd00200">
    <property type="entry name" value="WD40"/>
    <property type="match status" value="2"/>
</dbReference>
<gene>
    <name evidence="6" type="ORF">AU252_22800</name>
</gene>
<feature type="repeat" description="WD" evidence="3">
    <location>
        <begin position="1188"/>
        <end position="1229"/>
    </location>
</feature>
<feature type="repeat" description="WD" evidence="3">
    <location>
        <begin position="806"/>
        <end position="838"/>
    </location>
</feature>
<dbReference type="SUPFAM" id="SSF50978">
    <property type="entry name" value="WD40 repeat-like"/>
    <property type="match status" value="2"/>
</dbReference>
<dbReference type="SUPFAM" id="SSF50998">
    <property type="entry name" value="Quinoprotein alcohol dehydrogenase-like"/>
    <property type="match status" value="1"/>
</dbReference>
<dbReference type="InterPro" id="IPR011047">
    <property type="entry name" value="Quinoprotein_ADH-like_sf"/>
</dbReference>
<evidence type="ECO:0000256" key="3">
    <source>
        <dbReference type="PROSITE-ProRule" id="PRU00221"/>
    </source>
</evidence>
<dbReference type="Gene3D" id="2.130.10.10">
    <property type="entry name" value="YVTN repeat-like/Quinoprotein amine dehydrogenase"/>
    <property type="match status" value="6"/>
</dbReference>
<dbReference type="PANTHER" id="PTHR19848:SF8">
    <property type="entry name" value="F-BOX AND WD REPEAT DOMAIN CONTAINING 7"/>
    <property type="match status" value="1"/>
</dbReference>
<keyword evidence="2" id="KW-0677">Repeat</keyword>
<feature type="repeat" description="WD" evidence="3">
    <location>
        <begin position="849"/>
        <end position="890"/>
    </location>
</feature>
<feature type="repeat" description="WD" evidence="3">
    <location>
        <begin position="892"/>
        <end position="933"/>
    </location>
</feature>
<dbReference type="PANTHER" id="PTHR19848">
    <property type="entry name" value="WD40 REPEAT PROTEIN"/>
    <property type="match status" value="1"/>
</dbReference>
<feature type="repeat" description="WD" evidence="3">
    <location>
        <begin position="1021"/>
        <end position="1053"/>
    </location>
</feature>
<feature type="repeat" description="WD" evidence="3">
    <location>
        <begin position="1274"/>
        <end position="1315"/>
    </location>
</feature>
<accession>A0A0U3PDS1</accession>
<dbReference type="InterPro" id="IPR019775">
    <property type="entry name" value="WD40_repeat_CS"/>
</dbReference>
<dbReference type="InterPro" id="IPR000157">
    <property type="entry name" value="TIR_dom"/>
</dbReference>
<dbReference type="Pfam" id="PF13676">
    <property type="entry name" value="TIR_2"/>
    <property type="match status" value="1"/>
</dbReference>
<sequence>MSRIFLSHSSRDTPQAIALKRWLVEQDPGLADEIFLDLDPVTGIQPGERWKEALRRSNARCEAVICLLSGHWEASSECRTEFRTAESLNKLILCARLEPLAEAGITREWQCCDLFGEGPTTRIPVNGMSNMVAFQTEGLHRLHRGLRRAGIGAEHFVWPPPNDPDRAPYRGWEPLEEMDAAVFFGRDGQIVRGLDELRGMHSSGIESLFMILGPSGAGKSSFLRAGLLPRLRRDDRHFVVMEIMRPERSALTGERGFAHSLHALRSGLGLGRPVLAEIKDACAATDAERLWGWLAEAREAAASRLPMEAAGTPQPTLVLPLDQAEELFSVDAGRQATQFLGLLGLLLQNHDEVEPALIVAGTIRADRYEMLQTAPELGGIRSRIFDDLRPMPVAQFKEVILGPAARATAAGLPLRVQPDLVDRLLAESAEGGDTLPLLSLTLARLYADFEGSGELTLDGYEAIGGMNSVVQTEIDALLAGDPVVRQSQLDALHAAFIPWLATINTDNDEPMRRVALLRDLPAQAGWLIDALVARRLLVKDERDGEIVVEVALESLLRQWKELAGWLATERESLKEADNLERAAASWESSGRGDAWLLEGERLTGAESLAARPGFRNRLVNARSFLIACRRRENDRIAAEKQRQQAKLQASRDKQQAAETHAAVLRKSARVLKTILIAVVLVAMVAIAGFVRAFIAEREATARTREATALRLAAEGQSMLAGARPGGEVRGMQQMLAAQALMPTGEGERAVITAVVKQRFVQKIADVGAFVRGVAFSPDGGRVVSGSADGRVRLWDAGTALPAGDPMTGHRGAVSSVAFSPDGRRIASGGADGTVRLWDAGTALPAGDPMTGHRGAVSSVAFSPDGRRIASGGADGTVRLWDAETGAPVGAPLAGHESDVNTVAFSPDGRRIVSGSADSTVRLWDTDTRDPVGQPMTGHQGAVNSVTFSPDSQRIASGGADRTVRLWDAGTGAPFGGPMTGHKNWVLGVAFSPDGRRIVSGSADYTLQLWDAVTRATVGEPMTGHGKEVTSVAFSPDALRIVSGLGDGTLRLWDAGIAPPIKHKGAVNGGAFSPDGRSVVSGGDDGSVLQWDAARGAPIGEPMDGHQAAVSSVAFSPDGGRVVSGGADRTVRLWDVGTGAPIGEPMAGHQAVVSSVAFSPDGGRVVSGSADGRVRLWDAGTALAAGDPMTGHRGPVSSVAFSPDGRRIASGGADGTVRLWDAETGAPVGAPLAGHESDVNTVAFSPDGRRIASGSADSTVRLWDAETGAPVGAPLAGHESDVNTVAFSPDGRRIVSGSADSTVRLWDTDTRDPVGQPMTGHWDAVNSVTFSPDGLRVISGSRDSTLRSWPVPADWSSALCAKLTQNLSHEQWREWVSADANYIEICPGLPDPPDVTAR</sequence>
<feature type="domain" description="TIR" evidence="4">
    <location>
        <begin position="4"/>
        <end position="116"/>
    </location>
</feature>
<dbReference type="PROSITE" id="PS00678">
    <property type="entry name" value="WD_REPEATS_1"/>
    <property type="match status" value="6"/>
</dbReference>
<dbReference type="InterPro" id="IPR015943">
    <property type="entry name" value="WD40/YVTN_repeat-like_dom_sf"/>
</dbReference>
<feature type="repeat" description="WD" evidence="3">
    <location>
        <begin position="1102"/>
        <end position="1143"/>
    </location>
</feature>
<keyword evidence="1 3" id="KW-0853">WD repeat</keyword>
<feature type="repeat" description="WD" evidence="3">
    <location>
        <begin position="1317"/>
        <end position="1348"/>
    </location>
</feature>
<evidence type="ECO:0000313" key="6">
    <source>
        <dbReference type="EMBL" id="ALV43648.1"/>
    </source>
</evidence>
<dbReference type="InterPro" id="IPR020472">
    <property type="entry name" value="WD40_PAC1"/>
</dbReference>
<feature type="repeat" description="WD" evidence="3">
    <location>
        <begin position="935"/>
        <end position="967"/>
    </location>
</feature>
<dbReference type="SUPFAM" id="SSF52200">
    <property type="entry name" value="Toll/Interleukin receptor TIR domain"/>
    <property type="match status" value="1"/>
</dbReference>
<dbReference type="InterPro" id="IPR036322">
    <property type="entry name" value="WD40_repeat_dom_sf"/>
</dbReference>
<feature type="repeat" description="WD" evidence="3">
    <location>
        <begin position="1059"/>
        <end position="1100"/>
    </location>
</feature>
<dbReference type="InterPro" id="IPR001680">
    <property type="entry name" value="WD40_rpt"/>
</dbReference>
<dbReference type="InterPro" id="IPR035897">
    <property type="entry name" value="Toll_tir_struct_dom_sf"/>
</dbReference>
<protein>
    <submittedName>
        <fullName evidence="6">Uncharacterized protein</fullName>
    </submittedName>
</protein>
<evidence type="ECO:0000259" key="4">
    <source>
        <dbReference type="Pfam" id="PF13676"/>
    </source>
</evidence>
<feature type="repeat" description="WD" evidence="3">
    <location>
        <begin position="770"/>
        <end position="795"/>
    </location>
</feature>
<dbReference type="InterPro" id="IPR049052">
    <property type="entry name" value="nSTAND1"/>
</dbReference>
<dbReference type="KEGG" id="psul:AU252_22800"/>
<dbReference type="Proteomes" id="UP000065151">
    <property type="component" value="Chromosome"/>
</dbReference>
<name>A0A0U3PDS1_9MICC</name>
<feature type="repeat" description="WD" evidence="3">
    <location>
        <begin position="978"/>
        <end position="1019"/>
    </location>
</feature>
<dbReference type="STRING" id="121292.AU252_22800"/>
<dbReference type="Gene3D" id="3.40.50.10140">
    <property type="entry name" value="Toll/interleukin-1 receptor homology (TIR) domain"/>
    <property type="match status" value="1"/>
</dbReference>